<feature type="chain" id="PRO_5046597224" evidence="1">
    <location>
        <begin position="28"/>
        <end position="401"/>
    </location>
</feature>
<evidence type="ECO:0000313" key="3">
    <source>
        <dbReference type="EMBL" id="MFD1127214.1"/>
    </source>
</evidence>
<dbReference type="PANTHER" id="PTHR43308">
    <property type="entry name" value="OUTER MEMBRANE PROTEIN ALPHA-RELATED"/>
    <property type="match status" value="1"/>
</dbReference>
<proteinExistence type="predicted"/>
<protein>
    <submittedName>
        <fullName evidence="3">S-layer homology domain-containing protein</fullName>
    </submittedName>
</protein>
<sequence>MKMLISSLLAGALVSVSILGSSLPVSAANSKFRDVPSTYWANQSIYTAVEKGYFKGYSDGTFRPKANITRAEFAALIARVADYEGVQSSADFSDMKGHWAESAVNTAVGMGFIKAADYPNGFQPGKALTREEMAKWLSSGLAANDTEYKQAWTDTKTTVLPVKEYFQGQISQTKAPFIAIVMGTGLMKGYTDGTFGLTKTTTRAEVSAIVLRLENVLSKSANSFADLTELRAVGTEKSNLELVTPFTTGNNGFADISDKKFTFKNGSGSLVFHRAIAVNTQDWNNKKSIYSDVFVSDTDRKFLTSVDELYPIFIQITIYPEADGFSLDHYFNGRGNLLTGSRIVNTNPTKFGYQTLPYLEPVEFFKKYKKGVTIWVQKNLTPETLFSTNMDDGSFVQLQKK</sequence>
<evidence type="ECO:0000256" key="1">
    <source>
        <dbReference type="SAM" id="SignalP"/>
    </source>
</evidence>
<evidence type="ECO:0000313" key="4">
    <source>
        <dbReference type="Proteomes" id="UP001597169"/>
    </source>
</evidence>
<feature type="domain" description="SLH" evidence="2">
    <location>
        <begin position="92"/>
        <end position="151"/>
    </location>
</feature>
<dbReference type="RefSeq" id="WP_251581159.1">
    <property type="nucleotide sequence ID" value="NZ_JBHTKX010000001.1"/>
</dbReference>
<dbReference type="Proteomes" id="UP001597169">
    <property type="component" value="Unassembled WGS sequence"/>
</dbReference>
<keyword evidence="1" id="KW-0732">Signal</keyword>
<feature type="domain" description="SLH" evidence="2">
    <location>
        <begin position="161"/>
        <end position="224"/>
    </location>
</feature>
<accession>A0ABW3PSH7</accession>
<name>A0ABW3PSH7_9BACL</name>
<evidence type="ECO:0000259" key="2">
    <source>
        <dbReference type="PROSITE" id="PS51272"/>
    </source>
</evidence>
<keyword evidence="4" id="KW-1185">Reference proteome</keyword>
<dbReference type="InterPro" id="IPR001119">
    <property type="entry name" value="SLH_dom"/>
</dbReference>
<dbReference type="PANTHER" id="PTHR43308:SF5">
    <property type="entry name" value="S-LAYER PROTEIN _ PEPTIDOGLYCAN ENDO-BETA-N-ACETYLGLUCOSAMINIDASE"/>
    <property type="match status" value="1"/>
</dbReference>
<dbReference type="Pfam" id="PF00395">
    <property type="entry name" value="SLH"/>
    <property type="match status" value="3"/>
</dbReference>
<reference evidence="4" key="1">
    <citation type="journal article" date="2019" name="Int. J. Syst. Evol. Microbiol.">
        <title>The Global Catalogue of Microorganisms (GCM) 10K type strain sequencing project: providing services to taxonomists for standard genome sequencing and annotation.</title>
        <authorList>
            <consortium name="The Broad Institute Genomics Platform"/>
            <consortium name="The Broad Institute Genome Sequencing Center for Infectious Disease"/>
            <person name="Wu L."/>
            <person name="Ma J."/>
        </authorList>
    </citation>
    <scope>NUCLEOTIDE SEQUENCE [LARGE SCALE GENOMIC DNA]</scope>
    <source>
        <strain evidence="4">CCUG 53519</strain>
    </source>
</reference>
<dbReference type="EMBL" id="JBHTKX010000001">
    <property type="protein sequence ID" value="MFD1127214.1"/>
    <property type="molecule type" value="Genomic_DNA"/>
</dbReference>
<dbReference type="InterPro" id="IPR051465">
    <property type="entry name" value="Cell_Envelope_Struct_Comp"/>
</dbReference>
<feature type="signal peptide" evidence="1">
    <location>
        <begin position="1"/>
        <end position="27"/>
    </location>
</feature>
<gene>
    <name evidence="3" type="ORF">ACFQ3J_03385</name>
</gene>
<dbReference type="PROSITE" id="PS51272">
    <property type="entry name" value="SLH"/>
    <property type="match status" value="3"/>
</dbReference>
<comment type="caution">
    <text evidence="3">The sequence shown here is derived from an EMBL/GenBank/DDBJ whole genome shotgun (WGS) entry which is preliminary data.</text>
</comment>
<organism evidence="3 4">
    <name type="scientific">Paenibacillus provencensis</name>
    <dbReference type="NCBI Taxonomy" id="441151"/>
    <lineage>
        <taxon>Bacteria</taxon>
        <taxon>Bacillati</taxon>
        <taxon>Bacillota</taxon>
        <taxon>Bacilli</taxon>
        <taxon>Bacillales</taxon>
        <taxon>Paenibacillaceae</taxon>
        <taxon>Paenibacillus</taxon>
    </lineage>
</organism>
<feature type="domain" description="SLH" evidence="2">
    <location>
        <begin position="28"/>
        <end position="91"/>
    </location>
</feature>